<comment type="function">
    <text evidence="9">Phosphatase that hydrolyzes imidodiphosphate, 3-phosphohistidine and 6-phospholysine. Has broad substrate specificity and can also hydrolyze inorganic diphosphate, but with lower efficiency.</text>
</comment>
<dbReference type="EMBL" id="PDTV01000004">
    <property type="protein sequence ID" value="PIE83648.1"/>
    <property type="molecule type" value="Genomic_DNA"/>
</dbReference>
<dbReference type="PANTHER" id="PTHR19288">
    <property type="entry name" value="4-NITROPHENYLPHOSPHATASE-RELATED"/>
    <property type="match status" value="1"/>
</dbReference>
<proteinExistence type="inferred from homology"/>
<dbReference type="Gene3D" id="3.40.50.1000">
    <property type="entry name" value="HAD superfamily/HAD-like"/>
    <property type="match status" value="2"/>
</dbReference>
<evidence type="ECO:0000256" key="3">
    <source>
        <dbReference type="ARBA" id="ARBA00007958"/>
    </source>
</evidence>
<comment type="similarity">
    <text evidence="3">Belongs to the HAD-like hydrolase superfamily.</text>
</comment>
<evidence type="ECO:0000256" key="2">
    <source>
        <dbReference type="ARBA" id="ARBA00004496"/>
    </source>
</evidence>
<dbReference type="InterPro" id="IPR006355">
    <property type="entry name" value="LHPP/HDHD2"/>
</dbReference>
<evidence type="ECO:0000256" key="9">
    <source>
        <dbReference type="ARBA" id="ARBA00037258"/>
    </source>
</evidence>
<keyword evidence="6" id="KW-0479">Metal-binding</keyword>
<keyword evidence="5" id="KW-0963">Cytoplasm</keyword>
<organism evidence="12 13">
    <name type="scientific">Candidatus Contendibacter odensensis</name>
    <dbReference type="NCBI Taxonomy" id="1400860"/>
    <lineage>
        <taxon>Bacteria</taxon>
        <taxon>Pseudomonadati</taxon>
        <taxon>Pseudomonadota</taxon>
        <taxon>Gammaproteobacteria</taxon>
        <taxon>Candidatus Competibacteraceae</taxon>
        <taxon>Candidatus Contendibacter</taxon>
    </lineage>
</organism>
<evidence type="ECO:0000256" key="5">
    <source>
        <dbReference type="ARBA" id="ARBA00022490"/>
    </source>
</evidence>
<evidence type="ECO:0000256" key="10">
    <source>
        <dbReference type="ARBA" id="ARBA00039357"/>
    </source>
</evidence>
<dbReference type="GO" id="GO:0016791">
    <property type="term" value="F:phosphatase activity"/>
    <property type="evidence" value="ECO:0007669"/>
    <property type="project" value="InterPro"/>
</dbReference>
<dbReference type="InterPro" id="IPR036412">
    <property type="entry name" value="HAD-like_sf"/>
</dbReference>
<dbReference type="Pfam" id="PF13344">
    <property type="entry name" value="Hydrolase_6"/>
    <property type="match status" value="1"/>
</dbReference>
<dbReference type="PANTHER" id="PTHR19288:SF44">
    <property type="entry name" value="PHOSPHOLYSINE PHOSPHOHISTIDINE INORGANIC PYROPHOSPHATE PHOSPHATASE"/>
    <property type="match status" value="1"/>
</dbReference>
<comment type="caution">
    <text evidence="12">The sequence shown here is derived from an EMBL/GenBank/DDBJ whole genome shotgun (WGS) entry which is preliminary data.</text>
</comment>
<gene>
    <name evidence="12" type="ORF">CSA09_00650</name>
</gene>
<dbReference type="SUPFAM" id="SSF56784">
    <property type="entry name" value="HAD-like"/>
    <property type="match status" value="1"/>
</dbReference>
<comment type="cofactor">
    <cofactor evidence="1">
        <name>Mg(2+)</name>
        <dbReference type="ChEBI" id="CHEBI:18420"/>
    </cofactor>
</comment>
<evidence type="ECO:0000256" key="4">
    <source>
        <dbReference type="ARBA" id="ARBA00012146"/>
    </source>
</evidence>
<protein>
    <recommendedName>
        <fullName evidence="10">Phospholysine phosphohistidine inorganic pyrophosphate phosphatase</fullName>
        <ecNumber evidence="4">3.6.1.1</ecNumber>
    </recommendedName>
</protein>
<dbReference type="EC" id="3.6.1.1" evidence="4"/>
<name>A0A2G6PGH7_9GAMM</name>
<evidence type="ECO:0000313" key="12">
    <source>
        <dbReference type="EMBL" id="PIE83648.1"/>
    </source>
</evidence>
<evidence type="ECO:0000313" key="13">
    <source>
        <dbReference type="Proteomes" id="UP000229278"/>
    </source>
</evidence>
<dbReference type="GO" id="GO:0046872">
    <property type="term" value="F:metal ion binding"/>
    <property type="evidence" value="ECO:0007669"/>
    <property type="project" value="UniProtKB-KW"/>
</dbReference>
<comment type="subcellular location">
    <subcellularLocation>
        <location evidence="2">Cytoplasm</location>
    </subcellularLocation>
</comment>
<dbReference type="Proteomes" id="UP000229278">
    <property type="component" value="Unassembled WGS sequence"/>
</dbReference>
<evidence type="ECO:0000256" key="6">
    <source>
        <dbReference type="ARBA" id="ARBA00022723"/>
    </source>
</evidence>
<dbReference type="GO" id="GO:0005829">
    <property type="term" value="C:cytosol"/>
    <property type="evidence" value="ECO:0007669"/>
    <property type="project" value="TreeGrafter"/>
</dbReference>
<evidence type="ECO:0000256" key="1">
    <source>
        <dbReference type="ARBA" id="ARBA00001946"/>
    </source>
</evidence>
<sequence length="252" mass="27387">MDMIHGVLLDLEGVLYLGNYPLPGSREAILSLRAAGIPMRFVTNSTRSTRSAIVNRLAGMGLDVPARYLFTPVVAARNYLIERKLNPYLLVHPDIYSEFADLPREPPSAILLGDAGGHFSYEALNTCFRLLLEGLPLLAMGANRHFREGDPLNLEMSALVAALEYAARMEAVVLGKPSADFFQAAVNSLGLQPQDVIMIGDDPEIDVCGALASGLRGALVRTGKYRRGDESKVEPLGGRVFDDLDAVVDYIL</sequence>
<keyword evidence="8" id="KW-0460">Magnesium</keyword>
<dbReference type="AlphaFoldDB" id="A0A2G6PGH7"/>
<accession>A0A2G6PGH7</accession>
<dbReference type="InterPro" id="IPR006357">
    <property type="entry name" value="HAD-SF_hydro_IIA"/>
</dbReference>
<dbReference type="NCBIfam" id="TIGR01458">
    <property type="entry name" value="HAD-SF-IIA-hyp3"/>
    <property type="match status" value="1"/>
</dbReference>
<dbReference type="GO" id="GO:0004427">
    <property type="term" value="F:inorganic diphosphate phosphatase activity"/>
    <property type="evidence" value="ECO:0007669"/>
    <property type="project" value="UniProtKB-EC"/>
</dbReference>
<keyword evidence="7 12" id="KW-0378">Hydrolase</keyword>
<evidence type="ECO:0000256" key="8">
    <source>
        <dbReference type="ARBA" id="ARBA00022842"/>
    </source>
</evidence>
<dbReference type="InterPro" id="IPR023214">
    <property type="entry name" value="HAD_sf"/>
</dbReference>
<reference evidence="12 13" key="1">
    <citation type="submission" date="2017-10" db="EMBL/GenBank/DDBJ databases">
        <title>Novel microbial diversity and functional potential in the marine mammal oral microbiome.</title>
        <authorList>
            <person name="Dudek N.K."/>
            <person name="Sun C.L."/>
            <person name="Burstein D."/>
            <person name="Kantor R.S."/>
            <person name="Aliaga Goltsman D.S."/>
            <person name="Bik E.M."/>
            <person name="Thomas B.C."/>
            <person name="Banfield J.F."/>
            <person name="Relman D.A."/>
        </authorList>
    </citation>
    <scope>NUCLEOTIDE SEQUENCE [LARGE SCALE GENOMIC DNA]</scope>
    <source>
        <strain evidence="12">DOLJORAL78_50_517</strain>
    </source>
</reference>
<dbReference type="Pfam" id="PF13242">
    <property type="entry name" value="Hydrolase_like"/>
    <property type="match status" value="1"/>
</dbReference>
<comment type="catalytic activity">
    <reaction evidence="11">
        <text>diphosphate + H2O = 2 phosphate + H(+)</text>
        <dbReference type="Rhea" id="RHEA:24576"/>
        <dbReference type="ChEBI" id="CHEBI:15377"/>
        <dbReference type="ChEBI" id="CHEBI:15378"/>
        <dbReference type="ChEBI" id="CHEBI:33019"/>
        <dbReference type="ChEBI" id="CHEBI:43474"/>
        <dbReference type="EC" id="3.6.1.1"/>
    </reaction>
</comment>
<evidence type="ECO:0000256" key="11">
    <source>
        <dbReference type="ARBA" id="ARBA00047820"/>
    </source>
</evidence>
<evidence type="ECO:0000256" key="7">
    <source>
        <dbReference type="ARBA" id="ARBA00022801"/>
    </source>
</evidence>